<name>A0ABT8CYK6_9FLAO</name>
<organism evidence="9 10">
    <name type="scientific">Paenimyroides ceti</name>
    <dbReference type="NCBI Taxonomy" id="395087"/>
    <lineage>
        <taxon>Bacteria</taxon>
        <taxon>Pseudomonadati</taxon>
        <taxon>Bacteroidota</taxon>
        <taxon>Flavobacteriia</taxon>
        <taxon>Flavobacteriales</taxon>
        <taxon>Flavobacteriaceae</taxon>
        <taxon>Paenimyroides</taxon>
    </lineage>
</organism>
<gene>
    <name evidence="9" type="ORF">QW060_14260</name>
</gene>
<evidence type="ECO:0000256" key="6">
    <source>
        <dbReference type="SAM" id="SignalP"/>
    </source>
</evidence>
<accession>A0ABT8CYK6</accession>
<dbReference type="InterPro" id="IPR012944">
    <property type="entry name" value="SusD_RagB_dom"/>
</dbReference>
<evidence type="ECO:0000313" key="10">
    <source>
        <dbReference type="Proteomes" id="UP001242368"/>
    </source>
</evidence>
<evidence type="ECO:0000313" key="9">
    <source>
        <dbReference type="EMBL" id="MDN3708265.1"/>
    </source>
</evidence>
<feature type="chain" id="PRO_5047531925" evidence="6">
    <location>
        <begin position="22"/>
        <end position="519"/>
    </location>
</feature>
<dbReference type="InterPro" id="IPR011990">
    <property type="entry name" value="TPR-like_helical_dom_sf"/>
</dbReference>
<dbReference type="RefSeq" id="WP_290364140.1">
    <property type="nucleotide sequence ID" value="NZ_JAUFQU010000001.1"/>
</dbReference>
<dbReference type="PROSITE" id="PS51257">
    <property type="entry name" value="PROKAR_LIPOPROTEIN"/>
    <property type="match status" value="1"/>
</dbReference>
<feature type="domain" description="RagB/SusD" evidence="7">
    <location>
        <begin position="378"/>
        <end position="519"/>
    </location>
</feature>
<evidence type="ECO:0000256" key="5">
    <source>
        <dbReference type="ARBA" id="ARBA00023237"/>
    </source>
</evidence>
<dbReference type="Proteomes" id="UP001242368">
    <property type="component" value="Unassembled WGS sequence"/>
</dbReference>
<dbReference type="Gene3D" id="1.25.40.390">
    <property type="match status" value="1"/>
</dbReference>
<comment type="subcellular location">
    <subcellularLocation>
        <location evidence="1">Cell outer membrane</location>
    </subcellularLocation>
</comment>
<evidence type="ECO:0000256" key="4">
    <source>
        <dbReference type="ARBA" id="ARBA00023136"/>
    </source>
</evidence>
<proteinExistence type="inferred from homology"/>
<evidence type="ECO:0000256" key="1">
    <source>
        <dbReference type="ARBA" id="ARBA00004442"/>
    </source>
</evidence>
<feature type="domain" description="SusD-like N-terminal" evidence="8">
    <location>
        <begin position="97"/>
        <end position="202"/>
    </location>
</feature>
<evidence type="ECO:0000259" key="8">
    <source>
        <dbReference type="Pfam" id="PF14322"/>
    </source>
</evidence>
<feature type="signal peptide" evidence="6">
    <location>
        <begin position="1"/>
        <end position="21"/>
    </location>
</feature>
<keyword evidence="5" id="KW-0998">Cell outer membrane</keyword>
<keyword evidence="4" id="KW-0472">Membrane</keyword>
<dbReference type="Pfam" id="PF14322">
    <property type="entry name" value="SusD-like_3"/>
    <property type="match status" value="1"/>
</dbReference>
<dbReference type="Pfam" id="PF07980">
    <property type="entry name" value="SusD_RagB"/>
    <property type="match status" value="1"/>
</dbReference>
<comment type="similarity">
    <text evidence="2">Belongs to the SusD family.</text>
</comment>
<reference evidence="10" key="1">
    <citation type="journal article" date="2019" name="Int. J. Syst. Evol. Microbiol.">
        <title>The Global Catalogue of Microorganisms (GCM) 10K type strain sequencing project: providing services to taxonomists for standard genome sequencing and annotation.</title>
        <authorList>
            <consortium name="The Broad Institute Genomics Platform"/>
            <consortium name="The Broad Institute Genome Sequencing Center for Infectious Disease"/>
            <person name="Wu L."/>
            <person name="Ma J."/>
        </authorList>
    </citation>
    <scope>NUCLEOTIDE SEQUENCE [LARGE SCALE GENOMIC DNA]</scope>
    <source>
        <strain evidence="10">CECT 7184</strain>
    </source>
</reference>
<sequence length="519" mass="57058">MKNKFLTLVAVAALFVSCQDAYEVDQPGYQFEESAVYNTPADINRGVSGLYSSLPGESEINFVSYFTDELGVGRDNAGQGINDGSYRFFMNAGNSFAASTWTSYYNIINRCNRLLNRIEELKVINPALESDYNKNRGRILAIRAYSHMKLFAYFTPDYKNPTGLSVIKFDFLQTSDYTRFEKRATVAEIVSFIESDIAEALTYDISYSDGDATLPKVKAYVSTAFAHAVLVKLYAMTGNATGVIEHVDAITTASLGGPIDYVTLFAKDSETPETNSDVISYLLRLPTEGYSVAAAWWAGRVDAQRGSAYMEIGRSLYNELDKLDPASTNQPMSAARADVRFNVTVLGSSAPQANYSSLAADVYRTRDLLFIGKYPGSTQAVLQNNIMLFRYADMLLAKAEAFAMQGNVSGVEGLIKDLRSARNFAGTPASMPTITNVQSAWKAILEERRLEFAFEGHRYLDMKRLGVLAGSPGFVRDAKDCETNGACALEPSSFKLTLPIPRVEIQANPAIASQQNPGY</sequence>
<evidence type="ECO:0000256" key="2">
    <source>
        <dbReference type="ARBA" id="ARBA00006275"/>
    </source>
</evidence>
<protein>
    <submittedName>
        <fullName evidence="9">RagB/SusD family nutrient uptake outer membrane protein</fullName>
    </submittedName>
</protein>
<dbReference type="EMBL" id="JAUFQU010000001">
    <property type="protein sequence ID" value="MDN3708265.1"/>
    <property type="molecule type" value="Genomic_DNA"/>
</dbReference>
<dbReference type="SUPFAM" id="SSF48452">
    <property type="entry name" value="TPR-like"/>
    <property type="match status" value="1"/>
</dbReference>
<keyword evidence="3 6" id="KW-0732">Signal</keyword>
<evidence type="ECO:0000259" key="7">
    <source>
        <dbReference type="Pfam" id="PF07980"/>
    </source>
</evidence>
<evidence type="ECO:0000256" key="3">
    <source>
        <dbReference type="ARBA" id="ARBA00022729"/>
    </source>
</evidence>
<keyword evidence="10" id="KW-1185">Reference proteome</keyword>
<comment type="caution">
    <text evidence="9">The sequence shown here is derived from an EMBL/GenBank/DDBJ whole genome shotgun (WGS) entry which is preliminary data.</text>
</comment>
<dbReference type="InterPro" id="IPR033985">
    <property type="entry name" value="SusD-like_N"/>
</dbReference>